<reference evidence="2" key="2">
    <citation type="submission" date="2020-03" db="EMBL/GenBank/DDBJ databases">
        <title>Flavobacteriaceae bacterium strain TP-CH-4, a member of the family Flavobacteriaceae isolated from a deep-sea seamount.</title>
        <authorList>
            <person name="Zhang D.-C."/>
        </authorList>
    </citation>
    <scope>NUCLEOTIDE SEQUENCE</scope>
    <source>
        <strain evidence="2">TP-CH-4</strain>
    </source>
</reference>
<evidence type="ECO:0000259" key="1">
    <source>
        <dbReference type="Pfam" id="PF20026"/>
    </source>
</evidence>
<name>A0A967E7V1_9FLAO</name>
<protein>
    <recommendedName>
        <fullName evidence="1">DUF6434 domain-containing protein</fullName>
    </recommendedName>
</protein>
<dbReference type="InterPro" id="IPR045492">
    <property type="entry name" value="DUF6434"/>
</dbReference>
<feature type="domain" description="DUF6434" evidence="1">
    <location>
        <begin position="1"/>
        <end position="35"/>
    </location>
</feature>
<proteinExistence type="predicted"/>
<comment type="caution">
    <text evidence="2">The sequence shown here is derived from an EMBL/GenBank/DDBJ whole genome shotgun (WGS) entry which is preliminary data.</text>
</comment>
<organism evidence="2 3">
    <name type="scientific">Pelagihabitans pacificus</name>
    <dbReference type="NCBI Taxonomy" id="2696054"/>
    <lineage>
        <taxon>Bacteria</taxon>
        <taxon>Pseudomonadati</taxon>
        <taxon>Bacteroidota</taxon>
        <taxon>Flavobacteriia</taxon>
        <taxon>Flavobacteriales</taxon>
        <taxon>Flavobacteriaceae</taxon>
        <taxon>Pelagihabitans</taxon>
    </lineage>
</organism>
<dbReference type="EMBL" id="VIKU02000004">
    <property type="protein sequence ID" value="NHF60634.1"/>
    <property type="molecule type" value="Genomic_DNA"/>
</dbReference>
<sequence length="97" mass="11617">MRLQIGTKFTCHSDFMDWAKLNPGRTLEEAILMWHGLENRKKNPDSKRVIAKNNMLAQYVRDFLEDKPKKSLKDALYHWKSNERQQNRVLSRMKPMI</sequence>
<dbReference type="Proteomes" id="UP000707206">
    <property type="component" value="Unassembled WGS sequence"/>
</dbReference>
<evidence type="ECO:0000313" key="2">
    <source>
        <dbReference type="EMBL" id="NHF60634.1"/>
    </source>
</evidence>
<accession>A0A967E7V1</accession>
<keyword evidence="3" id="KW-1185">Reference proteome</keyword>
<reference evidence="2" key="1">
    <citation type="submission" date="2019-07" db="EMBL/GenBank/DDBJ databases">
        <authorList>
            <person name="De-Chao Zhang Q."/>
        </authorList>
    </citation>
    <scope>NUCLEOTIDE SEQUENCE</scope>
    <source>
        <strain evidence="2">TP-CH-4</strain>
    </source>
</reference>
<dbReference type="Pfam" id="PF20026">
    <property type="entry name" value="DUF6434"/>
    <property type="match status" value="1"/>
</dbReference>
<dbReference type="AlphaFoldDB" id="A0A967E7V1"/>
<evidence type="ECO:0000313" key="3">
    <source>
        <dbReference type="Proteomes" id="UP000707206"/>
    </source>
</evidence>
<gene>
    <name evidence="2" type="ORF">FK220_014860</name>
</gene>